<evidence type="ECO:0000313" key="3">
    <source>
        <dbReference type="Proteomes" id="UP000319804"/>
    </source>
</evidence>
<dbReference type="AlphaFoldDB" id="A0A543L0F5"/>
<keyword evidence="3" id="KW-1185">Reference proteome</keyword>
<organism evidence="2 3">
    <name type="scientific">Microbacterium lacticum</name>
    <dbReference type="NCBI Taxonomy" id="33885"/>
    <lineage>
        <taxon>Bacteria</taxon>
        <taxon>Bacillati</taxon>
        <taxon>Actinomycetota</taxon>
        <taxon>Actinomycetes</taxon>
        <taxon>Micrococcales</taxon>
        <taxon>Microbacteriaceae</taxon>
        <taxon>Microbacterium</taxon>
    </lineage>
</organism>
<comment type="caution">
    <text evidence="2">The sequence shown here is derived from an EMBL/GenBank/DDBJ whole genome shotgun (WGS) entry which is preliminary data.</text>
</comment>
<feature type="transmembrane region" description="Helical" evidence="1">
    <location>
        <begin position="20"/>
        <end position="41"/>
    </location>
</feature>
<keyword evidence="1" id="KW-0472">Membrane</keyword>
<dbReference type="Proteomes" id="UP000319804">
    <property type="component" value="Unassembled WGS sequence"/>
</dbReference>
<proteinExistence type="predicted"/>
<reference evidence="2 3" key="1">
    <citation type="submission" date="2019-06" db="EMBL/GenBank/DDBJ databases">
        <title>Sequencing the genomes of 1000 actinobacteria strains.</title>
        <authorList>
            <person name="Klenk H.-P."/>
        </authorList>
    </citation>
    <scope>NUCLEOTIDE SEQUENCE [LARGE SCALE GENOMIC DNA]</scope>
    <source>
        <strain evidence="2 3">DSM 20427</strain>
    </source>
</reference>
<gene>
    <name evidence="2" type="ORF">FHX68_0930</name>
</gene>
<sequence>MRFLEDAVEYHGFWASFWDLIWWFLAVFIFVAYLFALWRRVCSTRARSRRRSTRP</sequence>
<name>A0A543L0F5_9MICO</name>
<protein>
    <submittedName>
        <fullName evidence="2">Uncharacterized protein</fullName>
    </submittedName>
</protein>
<accession>A0A543L0F5</accession>
<evidence type="ECO:0000313" key="2">
    <source>
        <dbReference type="EMBL" id="TQN00809.1"/>
    </source>
</evidence>
<evidence type="ECO:0000256" key="1">
    <source>
        <dbReference type="SAM" id="Phobius"/>
    </source>
</evidence>
<keyword evidence="1" id="KW-0812">Transmembrane</keyword>
<dbReference type="EMBL" id="VFPS01000001">
    <property type="protein sequence ID" value="TQN00809.1"/>
    <property type="molecule type" value="Genomic_DNA"/>
</dbReference>
<keyword evidence="1" id="KW-1133">Transmembrane helix</keyword>